<sequence length="321" mass="36497">MDHSITTFTHVRLSPESLLRPSARAHDEPADFFRQIHRAPVGTLSLPMTNIPALQQSALIAGTYNSRRHVADSSGTKEIPIIQFPKQYRPILNAIVQSWVYDAFADEAIALFLDAELDTEVRHAVEVCFKTAIGTDTQNTINELAERCGWRGILDYNEIIQLDLALGGNEVAEEDYTVLYIRLVSEVLLGRYELPKARMKTCQLPRHQTGIWQEAQEMVESLADQNHHSEKVNANLLPRCRDMVKATGNRMAYETAVTSGKLKSEALQLFELTCIKSDSGWYCQFEGFGRNEFLQKMQEPREELIHCSHSFYARIGIQEIR</sequence>
<dbReference type="PANTHER" id="PTHR10909">
    <property type="entry name" value="ELECTRON TRANSPORT OXIDOREDUCTASE"/>
    <property type="match status" value="1"/>
</dbReference>
<dbReference type="InterPro" id="IPR055060">
    <property type="entry name" value="ACOX_C_alpha1"/>
</dbReference>
<dbReference type="Gene3D" id="1.20.140.10">
    <property type="entry name" value="Butyryl-CoA Dehydrogenase, subunit A, domain 3"/>
    <property type="match status" value="1"/>
</dbReference>
<dbReference type="InterPro" id="IPR036250">
    <property type="entry name" value="AcylCo_DH-like_C"/>
</dbReference>
<comment type="caution">
    <text evidence="2">The sequence shown here is derived from an EMBL/GenBank/DDBJ whole genome shotgun (WGS) entry which is preliminary data.</text>
</comment>
<evidence type="ECO:0000313" key="3">
    <source>
        <dbReference type="Proteomes" id="UP000481858"/>
    </source>
</evidence>
<gene>
    <name evidence="2" type="ORF">GQX73_g8872</name>
</gene>
<name>A0A7C8MP24_9PEZI</name>
<dbReference type="PANTHER" id="PTHR10909:SF382">
    <property type="entry name" value="ACYL-COENZYME A OXIDASE"/>
    <property type="match status" value="1"/>
</dbReference>
<dbReference type="GO" id="GO:0005504">
    <property type="term" value="F:fatty acid binding"/>
    <property type="evidence" value="ECO:0007669"/>
    <property type="project" value="TreeGrafter"/>
</dbReference>
<dbReference type="GO" id="GO:0003997">
    <property type="term" value="F:acyl-CoA oxidase activity"/>
    <property type="evidence" value="ECO:0007669"/>
    <property type="project" value="InterPro"/>
</dbReference>
<dbReference type="InParanoid" id="A0A7C8MP24"/>
<dbReference type="AlphaFoldDB" id="A0A7C8MP24"/>
<organism evidence="2 3">
    <name type="scientific">Xylaria multiplex</name>
    <dbReference type="NCBI Taxonomy" id="323545"/>
    <lineage>
        <taxon>Eukaryota</taxon>
        <taxon>Fungi</taxon>
        <taxon>Dikarya</taxon>
        <taxon>Ascomycota</taxon>
        <taxon>Pezizomycotina</taxon>
        <taxon>Sordariomycetes</taxon>
        <taxon>Xylariomycetidae</taxon>
        <taxon>Xylariales</taxon>
        <taxon>Xylariaceae</taxon>
        <taxon>Xylaria</taxon>
    </lineage>
</organism>
<dbReference type="GO" id="GO:0055088">
    <property type="term" value="P:lipid homeostasis"/>
    <property type="evidence" value="ECO:0007669"/>
    <property type="project" value="TreeGrafter"/>
</dbReference>
<dbReference type="InterPro" id="IPR012258">
    <property type="entry name" value="Acyl-CoA_oxidase"/>
</dbReference>
<dbReference type="GO" id="GO:0033540">
    <property type="term" value="P:fatty acid beta-oxidation using acyl-CoA oxidase"/>
    <property type="evidence" value="ECO:0007669"/>
    <property type="project" value="TreeGrafter"/>
</dbReference>
<feature type="domain" description="Acyl-CoA oxidase C-alpha1" evidence="1">
    <location>
        <begin position="52"/>
        <end position="183"/>
    </location>
</feature>
<evidence type="ECO:0000259" key="1">
    <source>
        <dbReference type="Pfam" id="PF22924"/>
    </source>
</evidence>
<dbReference type="GO" id="GO:0071949">
    <property type="term" value="F:FAD binding"/>
    <property type="evidence" value="ECO:0007669"/>
    <property type="project" value="InterPro"/>
</dbReference>
<protein>
    <recommendedName>
        <fullName evidence="1">Acyl-CoA oxidase C-alpha1 domain-containing protein</fullName>
    </recommendedName>
</protein>
<dbReference type="Pfam" id="PF22924">
    <property type="entry name" value="ACOX_C_alpha1"/>
    <property type="match status" value="1"/>
</dbReference>
<accession>A0A7C8MP24</accession>
<proteinExistence type="predicted"/>
<dbReference type="SUPFAM" id="SSF47203">
    <property type="entry name" value="Acyl-CoA dehydrogenase C-terminal domain-like"/>
    <property type="match status" value="1"/>
</dbReference>
<keyword evidence="3" id="KW-1185">Reference proteome</keyword>
<dbReference type="OrthoDB" id="538336at2759"/>
<dbReference type="Proteomes" id="UP000481858">
    <property type="component" value="Unassembled WGS sequence"/>
</dbReference>
<reference evidence="2 3" key="1">
    <citation type="submission" date="2019-12" db="EMBL/GenBank/DDBJ databases">
        <title>Draft genome sequence of the ascomycete Xylaria multiplex DSM 110363.</title>
        <authorList>
            <person name="Buettner E."/>
            <person name="Kellner H."/>
        </authorList>
    </citation>
    <scope>NUCLEOTIDE SEQUENCE [LARGE SCALE GENOMIC DNA]</scope>
    <source>
        <strain evidence="2 3">DSM 110363</strain>
    </source>
</reference>
<dbReference type="GO" id="GO:0005777">
    <property type="term" value="C:peroxisome"/>
    <property type="evidence" value="ECO:0007669"/>
    <property type="project" value="InterPro"/>
</dbReference>
<dbReference type="EMBL" id="WUBL01000140">
    <property type="protein sequence ID" value="KAF2964687.1"/>
    <property type="molecule type" value="Genomic_DNA"/>
</dbReference>
<evidence type="ECO:0000313" key="2">
    <source>
        <dbReference type="EMBL" id="KAF2964687.1"/>
    </source>
</evidence>